<protein>
    <recommendedName>
        <fullName evidence="8">Ribonuclease VapC</fullName>
        <shortName evidence="8">RNase VapC</shortName>
        <ecNumber evidence="8">3.1.-.-</ecNumber>
    </recommendedName>
    <alternativeName>
        <fullName evidence="8">Putative toxin VapC</fullName>
    </alternativeName>
</protein>
<dbReference type="GO" id="GO:0016787">
    <property type="term" value="F:hydrolase activity"/>
    <property type="evidence" value="ECO:0007669"/>
    <property type="project" value="UniProtKB-KW"/>
</dbReference>
<proteinExistence type="inferred from homology"/>
<dbReference type="InterPro" id="IPR022907">
    <property type="entry name" value="VapC_family"/>
</dbReference>
<keyword evidence="4 8" id="KW-0479">Metal-binding</keyword>
<dbReference type="PANTHER" id="PTHR33653">
    <property type="entry name" value="RIBONUCLEASE VAPC2"/>
    <property type="match status" value="1"/>
</dbReference>
<dbReference type="SUPFAM" id="SSF88723">
    <property type="entry name" value="PIN domain-like"/>
    <property type="match status" value="1"/>
</dbReference>
<organism evidence="10 11">
    <name type="scientific">Infirmifilum lucidum</name>
    <dbReference type="NCBI Taxonomy" id="2776706"/>
    <lineage>
        <taxon>Archaea</taxon>
        <taxon>Thermoproteota</taxon>
        <taxon>Thermoprotei</taxon>
        <taxon>Thermofilales</taxon>
        <taxon>Thermofilaceae</taxon>
        <taxon>Infirmifilum</taxon>
    </lineage>
</organism>
<evidence type="ECO:0000256" key="4">
    <source>
        <dbReference type="ARBA" id="ARBA00022723"/>
    </source>
</evidence>
<sequence>MKYLFDTKALVAFFNGEEGCERVRELLRDVEGGAAEGYVSAVTLTELYYLYARRAGAGVARRRVEQVLLSDLKVIPVDEHVALKAGEFKSRSVPIADALIAASASIVGARVVTDDEHFEKLGVEVEKFR</sequence>
<dbReference type="GO" id="GO:0090729">
    <property type="term" value="F:toxin activity"/>
    <property type="evidence" value="ECO:0007669"/>
    <property type="project" value="UniProtKB-KW"/>
</dbReference>
<comment type="function">
    <text evidence="8">Toxic component of a toxin-antitoxin (TA) system. An RNase.</text>
</comment>
<evidence type="ECO:0000256" key="1">
    <source>
        <dbReference type="ARBA" id="ARBA00001946"/>
    </source>
</evidence>
<keyword evidence="8" id="KW-0800">Toxin</keyword>
<feature type="binding site" evidence="8">
    <location>
        <position position="97"/>
    </location>
    <ligand>
        <name>Mg(2+)</name>
        <dbReference type="ChEBI" id="CHEBI:18420"/>
    </ligand>
</feature>
<evidence type="ECO:0000259" key="9">
    <source>
        <dbReference type="SMART" id="SM00670"/>
    </source>
</evidence>
<keyword evidence="11" id="KW-1185">Reference proteome</keyword>
<accession>A0A7L9FHK1</accession>
<reference evidence="10 11" key="1">
    <citation type="submission" date="2020-10" db="EMBL/GenBank/DDBJ databases">
        <title>Thermofilum lucidum 3507LT sp. nov. a novel member of Thermofilaceae family isolated from Chile hot spring, and proposal of description order Thermofilales.</title>
        <authorList>
            <person name="Zayulina K.S."/>
            <person name="Elcheninov A.G."/>
            <person name="Toshchakov S.V."/>
            <person name="Kublanov I.V."/>
        </authorList>
    </citation>
    <scope>NUCLEOTIDE SEQUENCE [LARGE SCALE GENOMIC DNA]</scope>
    <source>
        <strain evidence="10 11">3507LT</strain>
    </source>
</reference>
<feature type="domain" description="PIN" evidence="9">
    <location>
        <begin position="1"/>
        <end position="120"/>
    </location>
</feature>
<keyword evidence="5 8" id="KW-0378">Hydrolase</keyword>
<evidence type="ECO:0000256" key="6">
    <source>
        <dbReference type="ARBA" id="ARBA00022842"/>
    </source>
</evidence>
<evidence type="ECO:0000256" key="8">
    <source>
        <dbReference type="HAMAP-Rule" id="MF_00265"/>
    </source>
</evidence>
<evidence type="ECO:0000313" key="11">
    <source>
        <dbReference type="Proteomes" id="UP000594121"/>
    </source>
</evidence>
<evidence type="ECO:0000256" key="2">
    <source>
        <dbReference type="ARBA" id="ARBA00022649"/>
    </source>
</evidence>
<dbReference type="InterPro" id="IPR029060">
    <property type="entry name" value="PIN-like_dom_sf"/>
</dbReference>
<dbReference type="Proteomes" id="UP000594121">
    <property type="component" value="Chromosome"/>
</dbReference>
<keyword evidence="3 8" id="KW-0540">Nuclease</keyword>
<dbReference type="AlphaFoldDB" id="A0A7L9FHK1"/>
<comment type="similarity">
    <text evidence="7 8">Belongs to the PINc/VapC protein family.</text>
</comment>
<dbReference type="GO" id="GO:0004540">
    <property type="term" value="F:RNA nuclease activity"/>
    <property type="evidence" value="ECO:0007669"/>
    <property type="project" value="InterPro"/>
</dbReference>
<keyword evidence="2 8" id="KW-1277">Toxin-antitoxin system</keyword>
<dbReference type="HAMAP" id="MF_00265">
    <property type="entry name" value="VapC_Nob1"/>
    <property type="match status" value="1"/>
</dbReference>
<dbReference type="InParanoid" id="A0A7L9FHK1"/>
<dbReference type="InterPro" id="IPR050556">
    <property type="entry name" value="Type_II_TA_system_RNase"/>
</dbReference>
<evidence type="ECO:0000256" key="3">
    <source>
        <dbReference type="ARBA" id="ARBA00022722"/>
    </source>
</evidence>
<name>A0A7L9FHK1_9CREN</name>
<dbReference type="Pfam" id="PF01850">
    <property type="entry name" value="PIN"/>
    <property type="match status" value="1"/>
</dbReference>
<gene>
    <name evidence="8" type="primary">vapC</name>
    <name evidence="10" type="ORF">IG193_08820</name>
</gene>
<dbReference type="PANTHER" id="PTHR33653:SF1">
    <property type="entry name" value="RIBONUCLEASE VAPC2"/>
    <property type="match status" value="1"/>
</dbReference>
<dbReference type="KEGG" id="thel:IG193_08820"/>
<dbReference type="RefSeq" id="WP_192818804.1">
    <property type="nucleotide sequence ID" value="NZ_CP062310.1"/>
</dbReference>
<dbReference type="SMART" id="SM00670">
    <property type="entry name" value="PINc"/>
    <property type="match status" value="1"/>
</dbReference>
<evidence type="ECO:0000256" key="7">
    <source>
        <dbReference type="ARBA" id="ARBA00038093"/>
    </source>
</evidence>
<comment type="cofactor">
    <cofactor evidence="1 8">
        <name>Mg(2+)</name>
        <dbReference type="ChEBI" id="CHEBI:18420"/>
    </cofactor>
</comment>
<feature type="binding site" evidence="8">
    <location>
        <position position="6"/>
    </location>
    <ligand>
        <name>Mg(2+)</name>
        <dbReference type="ChEBI" id="CHEBI:18420"/>
    </ligand>
</feature>
<dbReference type="Gene3D" id="3.40.50.1010">
    <property type="entry name" value="5'-nuclease"/>
    <property type="match status" value="1"/>
</dbReference>
<dbReference type="GeneID" id="59149994"/>
<dbReference type="EC" id="3.1.-.-" evidence="8"/>
<dbReference type="GO" id="GO:0000287">
    <property type="term" value="F:magnesium ion binding"/>
    <property type="evidence" value="ECO:0007669"/>
    <property type="project" value="UniProtKB-UniRule"/>
</dbReference>
<evidence type="ECO:0000313" key="10">
    <source>
        <dbReference type="EMBL" id="QOJ78832.1"/>
    </source>
</evidence>
<keyword evidence="6 8" id="KW-0460">Magnesium</keyword>
<dbReference type="InterPro" id="IPR002716">
    <property type="entry name" value="PIN_dom"/>
</dbReference>
<evidence type="ECO:0000256" key="5">
    <source>
        <dbReference type="ARBA" id="ARBA00022801"/>
    </source>
</evidence>
<dbReference type="EMBL" id="CP062310">
    <property type="protein sequence ID" value="QOJ78832.1"/>
    <property type="molecule type" value="Genomic_DNA"/>
</dbReference>